<reference evidence="2" key="1">
    <citation type="journal article" date="2009" name="Rice">
        <title>De Novo Next Generation Sequencing of Plant Genomes.</title>
        <authorList>
            <person name="Rounsley S."/>
            <person name="Marri P.R."/>
            <person name="Yu Y."/>
            <person name="He R."/>
            <person name="Sisneros N."/>
            <person name="Goicoechea J.L."/>
            <person name="Lee S.J."/>
            <person name="Angelova A."/>
            <person name="Kudrna D."/>
            <person name="Luo M."/>
            <person name="Affourtit J."/>
            <person name="Desany B."/>
            <person name="Knight J."/>
            <person name="Niazi F."/>
            <person name="Egholm M."/>
            <person name="Wing R.A."/>
        </authorList>
    </citation>
    <scope>NUCLEOTIDE SEQUENCE [LARGE SCALE GENOMIC DNA]</scope>
    <source>
        <strain evidence="2">cv. IRGC 105608</strain>
    </source>
</reference>
<accession>A0A0D3HUD1</accession>
<reference evidence="2" key="2">
    <citation type="submission" date="2015-03" db="UniProtKB">
        <authorList>
            <consortium name="EnsemblPlants"/>
        </authorList>
    </citation>
    <scope>IDENTIFICATION</scope>
</reference>
<dbReference type="EnsemblPlants" id="OBART12G11700.1">
    <property type="protein sequence ID" value="OBART12G11700.1"/>
    <property type="gene ID" value="OBART12G11700"/>
</dbReference>
<proteinExistence type="predicted"/>
<evidence type="ECO:0000313" key="3">
    <source>
        <dbReference type="Proteomes" id="UP000026960"/>
    </source>
</evidence>
<protein>
    <submittedName>
        <fullName evidence="2">Uncharacterized protein</fullName>
    </submittedName>
</protein>
<dbReference type="Proteomes" id="UP000026960">
    <property type="component" value="Chromosome 12"/>
</dbReference>
<feature type="region of interest" description="Disordered" evidence="1">
    <location>
        <begin position="167"/>
        <end position="201"/>
    </location>
</feature>
<dbReference type="PaxDb" id="65489-OBART12G11700.1"/>
<evidence type="ECO:0000256" key="1">
    <source>
        <dbReference type="SAM" id="MobiDB-lite"/>
    </source>
</evidence>
<dbReference type="HOGENOM" id="CLU_1362263_0_0_1"/>
<sequence length="201" mass="20878">MALWIRGHECSAATHGAPQSNNDVVPHHPELLEVNLRRLSSGGGRVERPVEWYRGARGVVGHRRWSSWPSAKNCAATAAPSPAPRSLSPFFHHRFAPLATAASKGCDKRRTGGGGGNGVGLRPTAKLLPVGLVAAVDLGELVAGVIAELAGPSRLVRTLLGLNPASPPYSAWSKSGKPTEAGGASARKGGVLVRKEERGAG</sequence>
<name>A0A0D3HUD1_9ORYZ</name>
<dbReference type="AlphaFoldDB" id="A0A0D3HUD1"/>
<keyword evidence="3" id="KW-1185">Reference proteome</keyword>
<evidence type="ECO:0000313" key="2">
    <source>
        <dbReference type="EnsemblPlants" id="OBART12G11700.1"/>
    </source>
</evidence>
<dbReference type="Gramene" id="OBART12G11700.1">
    <property type="protein sequence ID" value="OBART12G11700.1"/>
    <property type="gene ID" value="OBART12G11700"/>
</dbReference>
<organism evidence="2">
    <name type="scientific">Oryza barthii</name>
    <dbReference type="NCBI Taxonomy" id="65489"/>
    <lineage>
        <taxon>Eukaryota</taxon>
        <taxon>Viridiplantae</taxon>
        <taxon>Streptophyta</taxon>
        <taxon>Embryophyta</taxon>
        <taxon>Tracheophyta</taxon>
        <taxon>Spermatophyta</taxon>
        <taxon>Magnoliopsida</taxon>
        <taxon>Liliopsida</taxon>
        <taxon>Poales</taxon>
        <taxon>Poaceae</taxon>
        <taxon>BOP clade</taxon>
        <taxon>Oryzoideae</taxon>
        <taxon>Oryzeae</taxon>
        <taxon>Oryzinae</taxon>
        <taxon>Oryza</taxon>
    </lineage>
</organism>